<dbReference type="OrthoDB" id="5638848at2"/>
<reference evidence="2 3" key="1">
    <citation type="submission" date="2015-09" db="EMBL/GenBank/DDBJ databases">
        <title>Genome sequence of the marine flavobacterium Croceitalea dokdonensis DOKDO 023 that contains proton- and sodium-pumping rhodopsins.</title>
        <authorList>
            <person name="Kwon S.-K."/>
            <person name="Lee H.K."/>
            <person name="Kwak M.-J."/>
            <person name="Kim J.F."/>
        </authorList>
    </citation>
    <scope>NUCLEOTIDE SEQUENCE [LARGE SCALE GENOMIC DNA]</scope>
    <source>
        <strain evidence="2 3">DOKDO 023</strain>
    </source>
</reference>
<name>A0A0P7AP03_9FLAO</name>
<dbReference type="Pfam" id="PF13521">
    <property type="entry name" value="AAA_28"/>
    <property type="match status" value="1"/>
</dbReference>
<gene>
    <name evidence="2" type="ORF">I595_695</name>
</gene>
<organism evidence="2 3">
    <name type="scientific">Croceitalea dokdonensis DOKDO 023</name>
    <dbReference type="NCBI Taxonomy" id="1300341"/>
    <lineage>
        <taxon>Bacteria</taxon>
        <taxon>Pseudomonadati</taxon>
        <taxon>Bacteroidota</taxon>
        <taxon>Flavobacteriia</taxon>
        <taxon>Flavobacteriales</taxon>
        <taxon>Flavobacteriaceae</taxon>
        <taxon>Croceitalea</taxon>
    </lineage>
</organism>
<dbReference type="SUPFAM" id="SSF52540">
    <property type="entry name" value="P-loop containing nucleoside triphosphate hydrolases"/>
    <property type="match status" value="1"/>
</dbReference>
<dbReference type="RefSeq" id="WP_054557921.1">
    <property type="nucleotide sequence ID" value="NZ_LDJX01000001.1"/>
</dbReference>
<feature type="domain" description="NadR/Ttd14 AAA" evidence="1">
    <location>
        <begin position="5"/>
        <end position="177"/>
    </location>
</feature>
<dbReference type="Gene3D" id="3.40.50.300">
    <property type="entry name" value="P-loop containing nucleotide triphosphate hydrolases"/>
    <property type="match status" value="1"/>
</dbReference>
<dbReference type="InterPro" id="IPR027417">
    <property type="entry name" value="P-loop_NTPase"/>
</dbReference>
<protein>
    <submittedName>
        <fullName evidence="2">ATPase-like protein</fullName>
    </submittedName>
</protein>
<keyword evidence="3" id="KW-1185">Reference proteome</keyword>
<evidence type="ECO:0000313" key="2">
    <source>
        <dbReference type="EMBL" id="KPM33789.1"/>
    </source>
</evidence>
<proteinExistence type="predicted"/>
<evidence type="ECO:0000259" key="1">
    <source>
        <dbReference type="Pfam" id="PF13521"/>
    </source>
</evidence>
<dbReference type="EMBL" id="LDJX01000001">
    <property type="protein sequence ID" value="KPM33789.1"/>
    <property type="molecule type" value="Genomic_DNA"/>
</dbReference>
<dbReference type="PATRIC" id="fig|1300341.3.peg.685"/>
<comment type="caution">
    <text evidence="2">The sequence shown here is derived from an EMBL/GenBank/DDBJ whole genome shotgun (WGS) entry which is preliminary data.</text>
</comment>
<dbReference type="STRING" id="1300341.I595_695"/>
<dbReference type="AlphaFoldDB" id="A0A0P7AP03"/>
<dbReference type="InterPro" id="IPR038727">
    <property type="entry name" value="NadR/Ttd14_AAA_dom"/>
</dbReference>
<dbReference type="Proteomes" id="UP000050280">
    <property type="component" value="Unassembled WGS sequence"/>
</dbReference>
<sequence length="189" mass="22118">MLQKRIVITGAPGTGKTAVIDQLETDGFFCFHEVIRKMTAAAKAEDNQKNQVTNPLLFVEDPMLFNTNLLALRKEDFHKAKEYKEQSLFFYDRGMPDVMAYMDYFGQSYPHWFREVCEKHSYDKVYVMPPWSDIYRNDNERLETFEEAKALDTYLTKTYQALGYQVIVVPKTTIEKRVEFILNTLIGNP</sequence>
<accession>A0A0P7AP03</accession>
<evidence type="ECO:0000313" key="3">
    <source>
        <dbReference type="Proteomes" id="UP000050280"/>
    </source>
</evidence>